<dbReference type="InterPro" id="IPR039866">
    <property type="entry name" value="CPQ"/>
</dbReference>
<dbReference type="HOGENOM" id="CLU_033697_0_0_0"/>
<evidence type="ECO:0000256" key="20">
    <source>
        <dbReference type="ARBA" id="ARBA00033328"/>
    </source>
</evidence>
<dbReference type="InterPro" id="IPR007484">
    <property type="entry name" value="Peptidase_M28"/>
</dbReference>
<dbReference type="eggNOG" id="COG2234">
    <property type="taxonomic scope" value="Bacteria"/>
</dbReference>
<evidence type="ECO:0000256" key="11">
    <source>
        <dbReference type="ARBA" id="ARBA00022801"/>
    </source>
</evidence>
<organism evidence="23 24">
    <name type="scientific">Opitutus terrae (strain DSM 11246 / JCM 15787 / PB90-1)</name>
    <dbReference type="NCBI Taxonomy" id="452637"/>
    <lineage>
        <taxon>Bacteria</taxon>
        <taxon>Pseudomonadati</taxon>
        <taxon>Verrucomicrobiota</taxon>
        <taxon>Opitutia</taxon>
        <taxon>Opitutales</taxon>
        <taxon>Opitutaceae</taxon>
        <taxon>Opitutus</taxon>
    </lineage>
</organism>
<evidence type="ECO:0000259" key="22">
    <source>
        <dbReference type="Pfam" id="PF04389"/>
    </source>
</evidence>
<dbReference type="PANTHER" id="PTHR12053:SF3">
    <property type="entry name" value="CARBOXYPEPTIDASE Q"/>
    <property type="match status" value="1"/>
</dbReference>
<evidence type="ECO:0000256" key="5">
    <source>
        <dbReference type="ARBA" id="ARBA00014116"/>
    </source>
</evidence>
<dbReference type="PANTHER" id="PTHR12053">
    <property type="entry name" value="PROTEASE FAMILY M28 PLASMA GLUTAMATE CARBOXYPEPTIDASE-RELATED"/>
    <property type="match status" value="1"/>
</dbReference>
<evidence type="ECO:0000313" key="23">
    <source>
        <dbReference type="EMBL" id="ACB76188.1"/>
    </source>
</evidence>
<evidence type="ECO:0000256" key="10">
    <source>
        <dbReference type="ARBA" id="ARBA00022729"/>
    </source>
</evidence>
<evidence type="ECO:0000256" key="17">
    <source>
        <dbReference type="ARBA" id="ARBA00023180"/>
    </source>
</evidence>
<keyword evidence="24" id="KW-1185">Reference proteome</keyword>
<evidence type="ECO:0000256" key="6">
    <source>
        <dbReference type="ARBA" id="ARBA00022525"/>
    </source>
</evidence>
<dbReference type="Pfam" id="PF04389">
    <property type="entry name" value="Peptidase_M28"/>
    <property type="match status" value="1"/>
</dbReference>
<dbReference type="KEGG" id="ote:Oter_2907"/>
<feature type="signal peptide" evidence="21">
    <location>
        <begin position="1"/>
        <end position="22"/>
    </location>
</feature>
<keyword evidence="18" id="KW-0458">Lysosome</keyword>
<keyword evidence="7" id="KW-0121">Carboxypeptidase</keyword>
<accession>B1ZY39</accession>
<evidence type="ECO:0000256" key="18">
    <source>
        <dbReference type="ARBA" id="ARBA00023228"/>
    </source>
</evidence>
<feature type="domain" description="Peptidase M28" evidence="22">
    <location>
        <begin position="237"/>
        <end position="421"/>
    </location>
</feature>
<evidence type="ECO:0000256" key="2">
    <source>
        <dbReference type="ARBA" id="ARBA00004371"/>
    </source>
</evidence>
<keyword evidence="11" id="KW-0378">Hydrolase</keyword>
<dbReference type="SUPFAM" id="SSF53187">
    <property type="entry name" value="Zn-dependent exopeptidases"/>
    <property type="match status" value="1"/>
</dbReference>
<evidence type="ECO:0000256" key="8">
    <source>
        <dbReference type="ARBA" id="ARBA00022670"/>
    </source>
</evidence>
<dbReference type="GO" id="GO:0005764">
    <property type="term" value="C:lysosome"/>
    <property type="evidence" value="ECO:0007669"/>
    <property type="project" value="UniProtKB-SubCell"/>
</dbReference>
<evidence type="ECO:0000256" key="21">
    <source>
        <dbReference type="SAM" id="SignalP"/>
    </source>
</evidence>
<keyword evidence="12" id="KW-0256">Endoplasmic reticulum</keyword>
<evidence type="ECO:0000256" key="4">
    <source>
        <dbReference type="ARBA" id="ARBA00004613"/>
    </source>
</evidence>
<dbReference type="GO" id="GO:0046872">
    <property type="term" value="F:metal ion binding"/>
    <property type="evidence" value="ECO:0007669"/>
    <property type="project" value="UniProtKB-KW"/>
</dbReference>
<evidence type="ECO:0000256" key="12">
    <source>
        <dbReference type="ARBA" id="ARBA00022824"/>
    </source>
</evidence>
<keyword evidence="17" id="KW-0325">Glycoprotein</keyword>
<dbReference type="Gene3D" id="3.40.630.10">
    <property type="entry name" value="Zn peptidases"/>
    <property type="match status" value="1"/>
</dbReference>
<dbReference type="EMBL" id="CP001032">
    <property type="protein sequence ID" value="ACB76188.1"/>
    <property type="molecule type" value="Genomic_DNA"/>
</dbReference>
<name>B1ZY39_OPITP</name>
<feature type="chain" id="PRO_5002772875" description="Carboxypeptidase Q" evidence="21">
    <location>
        <begin position="23"/>
        <end position="463"/>
    </location>
</feature>
<dbReference type="Proteomes" id="UP000007013">
    <property type="component" value="Chromosome"/>
</dbReference>
<evidence type="ECO:0000256" key="15">
    <source>
        <dbReference type="ARBA" id="ARBA00023049"/>
    </source>
</evidence>
<comment type="subunit">
    <text evidence="19">Homodimer. The monomeric form is inactive while the homodimer is active.</text>
</comment>
<protein>
    <recommendedName>
        <fullName evidence="5">Carboxypeptidase Q</fullName>
    </recommendedName>
    <alternativeName>
        <fullName evidence="20">Plasma glutamate carboxypeptidase</fullName>
    </alternativeName>
</protein>
<keyword evidence="6" id="KW-0964">Secreted</keyword>
<evidence type="ECO:0000256" key="1">
    <source>
        <dbReference type="ARBA" id="ARBA00004240"/>
    </source>
</evidence>
<keyword evidence="9" id="KW-0479">Metal-binding</keyword>
<evidence type="ECO:0000313" key="24">
    <source>
        <dbReference type="Proteomes" id="UP000007013"/>
    </source>
</evidence>
<dbReference type="STRING" id="452637.Oter_2907"/>
<proteinExistence type="predicted"/>
<keyword evidence="14" id="KW-0333">Golgi apparatus</keyword>
<dbReference type="GO" id="GO:0070573">
    <property type="term" value="F:metallodipeptidase activity"/>
    <property type="evidence" value="ECO:0007669"/>
    <property type="project" value="InterPro"/>
</dbReference>
<evidence type="ECO:0000256" key="9">
    <source>
        <dbReference type="ARBA" id="ARBA00022723"/>
    </source>
</evidence>
<reference evidence="23 24" key="1">
    <citation type="journal article" date="2011" name="J. Bacteriol.">
        <title>Genome sequence of the verrucomicrobium Opitutus terrae PB90-1, an abundant inhabitant of rice paddy soil ecosystems.</title>
        <authorList>
            <person name="van Passel M.W."/>
            <person name="Kant R."/>
            <person name="Palva A."/>
            <person name="Copeland A."/>
            <person name="Lucas S."/>
            <person name="Lapidus A."/>
            <person name="Glavina del Rio T."/>
            <person name="Pitluck S."/>
            <person name="Goltsman E."/>
            <person name="Clum A."/>
            <person name="Sun H."/>
            <person name="Schmutz J."/>
            <person name="Larimer F.W."/>
            <person name="Land M.L."/>
            <person name="Hauser L."/>
            <person name="Kyrpides N."/>
            <person name="Mikhailova N."/>
            <person name="Richardson P.P."/>
            <person name="Janssen P.H."/>
            <person name="de Vos W.M."/>
            <person name="Smidt H."/>
        </authorList>
    </citation>
    <scope>NUCLEOTIDE SEQUENCE [LARGE SCALE GENOMIC DNA]</scope>
    <source>
        <strain evidence="24">DSM 11246 / JCM 15787 / PB90-1</strain>
    </source>
</reference>
<dbReference type="RefSeq" id="WP_012375723.1">
    <property type="nucleotide sequence ID" value="NC_010571.1"/>
</dbReference>
<gene>
    <name evidence="23" type="ordered locus">Oter_2907</name>
</gene>
<keyword evidence="15" id="KW-0482">Metalloprotease</keyword>
<evidence type="ECO:0000256" key="3">
    <source>
        <dbReference type="ARBA" id="ARBA00004555"/>
    </source>
</evidence>
<dbReference type="AlphaFoldDB" id="B1ZY39"/>
<dbReference type="OrthoDB" id="9762302at2"/>
<evidence type="ECO:0000256" key="13">
    <source>
        <dbReference type="ARBA" id="ARBA00022833"/>
    </source>
</evidence>
<evidence type="ECO:0000256" key="19">
    <source>
        <dbReference type="ARBA" id="ARBA00025833"/>
    </source>
</evidence>
<sequence length="463" mass="50314">MSVERLTRAVLAALALWVAAPAATGDNPEQLPEPVIESAARAHAMLTRLCDDFGGRLTGTPPAQAALARLALELRALGLEPKLRSFSMPGWERGDDRVELLTPVPRKLRAAAFGYVQPHPAFEADLVNLGAASEKEWPVGSIAGAVGLITSSSSASLRATVELAQVRGLRGLLYGGRESGGQLLLRTGSHVGEPLPVPVYALTDEEARWCARRLQRGEPMRVRLETRSRCRTVETANLSVTLKGRAPERIVVGAHFDSWDIGQGAIDNGLGVAQLFALADALRERKLERTVELIWFNGEEQGLWGSREQAARLGDTPIIAMINLDMVGVPQAVNALGDESLVPWLEQWNARRGDGRLPLGVQNNLWTGSDHTPFQLAGVRAITFHGPIDRESVRYYHDFADTIDKLPVTIVADSAKVISDLVVALANDASVPVVRRSAAETERMFVKAGVDQRLRGLGWWPFP</sequence>
<keyword evidence="13" id="KW-0862">Zinc</keyword>
<evidence type="ECO:0000256" key="7">
    <source>
        <dbReference type="ARBA" id="ARBA00022645"/>
    </source>
</evidence>
<dbReference type="GO" id="GO:0006508">
    <property type="term" value="P:proteolysis"/>
    <property type="evidence" value="ECO:0007669"/>
    <property type="project" value="UniProtKB-KW"/>
</dbReference>
<evidence type="ECO:0000256" key="16">
    <source>
        <dbReference type="ARBA" id="ARBA00023145"/>
    </source>
</evidence>
<keyword evidence="16" id="KW-0865">Zymogen</keyword>
<dbReference type="Gene3D" id="3.50.30.30">
    <property type="match status" value="1"/>
</dbReference>
<keyword evidence="8" id="KW-0645">Protease</keyword>
<keyword evidence="10 21" id="KW-0732">Signal</keyword>
<dbReference type="GO" id="GO:0004180">
    <property type="term" value="F:carboxypeptidase activity"/>
    <property type="evidence" value="ECO:0007669"/>
    <property type="project" value="UniProtKB-KW"/>
</dbReference>
<comment type="subcellular location">
    <subcellularLocation>
        <location evidence="1">Endoplasmic reticulum</location>
    </subcellularLocation>
    <subcellularLocation>
        <location evidence="3">Golgi apparatus</location>
    </subcellularLocation>
    <subcellularLocation>
        <location evidence="2">Lysosome</location>
    </subcellularLocation>
    <subcellularLocation>
        <location evidence="4">Secreted</location>
    </subcellularLocation>
</comment>
<dbReference type="GO" id="GO:0005576">
    <property type="term" value="C:extracellular region"/>
    <property type="evidence" value="ECO:0007669"/>
    <property type="project" value="UniProtKB-SubCell"/>
</dbReference>
<evidence type="ECO:0000256" key="14">
    <source>
        <dbReference type="ARBA" id="ARBA00023034"/>
    </source>
</evidence>